<dbReference type="PANTHER" id="PTHR30419:SF8">
    <property type="entry name" value="NITROGEN ASSIMILATION TRANSCRIPTIONAL ACTIVATOR-RELATED"/>
    <property type="match status" value="1"/>
</dbReference>
<evidence type="ECO:0000313" key="7">
    <source>
        <dbReference type="EMBL" id="RII33428.1"/>
    </source>
</evidence>
<accession>A0A1V4IH48</accession>
<evidence type="ECO:0000259" key="5">
    <source>
        <dbReference type="PROSITE" id="PS50931"/>
    </source>
</evidence>
<dbReference type="GO" id="GO:0005829">
    <property type="term" value="C:cytosol"/>
    <property type="evidence" value="ECO:0007669"/>
    <property type="project" value="TreeGrafter"/>
</dbReference>
<dbReference type="InterPro" id="IPR036388">
    <property type="entry name" value="WH-like_DNA-bd_sf"/>
</dbReference>
<comment type="similarity">
    <text evidence="1">Belongs to the LysR transcriptional regulatory family.</text>
</comment>
<dbReference type="AlphaFoldDB" id="A0A1V4IH48"/>
<dbReference type="EMBL" id="QXDJ01000004">
    <property type="protein sequence ID" value="RII33428.1"/>
    <property type="molecule type" value="Genomic_DNA"/>
</dbReference>
<evidence type="ECO:0000313" key="8">
    <source>
        <dbReference type="Proteomes" id="UP000191056"/>
    </source>
</evidence>
<dbReference type="GO" id="GO:0003677">
    <property type="term" value="F:DNA binding"/>
    <property type="evidence" value="ECO:0007669"/>
    <property type="project" value="UniProtKB-KW"/>
</dbReference>
<dbReference type="RefSeq" id="WP_079441224.1">
    <property type="nucleotide sequence ID" value="NZ_MZGT01000054.1"/>
</dbReference>
<dbReference type="InterPro" id="IPR050950">
    <property type="entry name" value="HTH-type_LysR_regulators"/>
</dbReference>
<dbReference type="Pfam" id="PF00126">
    <property type="entry name" value="HTH_1"/>
    <property type="match status" value="1"/>
</dbReference>
<evidence type="ECO:0000313" key="9">
    <source>
        <dbReference type="Proteomes" id="UP000265930"/>
    </source>
</evidence>
<evidence type="ECO:0000313" key="6">
    <source>
        <dbReference type="EMBL" id="OPJ59322.1"/>
    </source>
</evidence>
<dbReference type="InterPro" id="IPR000847">
    <property type="entry name" value="LysR_HTH_N"/>
</dbReference>
<dbReference type="Proteomes" id="UP000191056">
    <property type="component" value="Unassembled WGS sequence"/>
</dbReference>
<sequence length="282" mass="32360">MISVDQMKYFIEIVKHGSLNKAAQHLFISQPALTKQLAILEKSMNCSLLVRTPSGIKLTSSGRYFYERSNMIISMINETIDKIEGFSNGDTIRIGALPNLITYFLPRYIDKFRSMNHEVFIESMDTNSKLIASLDDNLFNIVFVSDVIEKPNFVTIPLIVEPFFVVMSKTNHLANIDEIDFFTVIKEKLILYKDPCPIRAKIREHCNLMNLIPNIILELEETESVIKYVEQHLGITILPKMVVNNINNPLIVVREIKKLPIHRVVSAVMKKEVSSYFLPMLL</sequence>
<dbReference type="PROSITE" id="PS50931">
    <property type="entry name" value="HTH_LYSR"/>
    <property type="match status" value="1"/>
</dbReference>
<dbReference type="STRING" id="225345.CLCHR_35560"/>
<dbReference type="OrthoDB" id="9803735at2"/>
<dbReference type="InterPro" id="IPR005119">
    <property type="entry name" value="LysR_subst-bd"/>
</dbReference>
<dbReference type="Pfam" id="PF03466">
    <property type="entry name" value="LysR_substrate"/>
    <property type="match status" value="1"/>
</dbReference>
<keyword evidence="2" id="KW-0805">Transcription regulation</keyword>
<dbReference type="PRINTS" id="PR00039">
    <property type="entry name" value="HTHLYSR"/>
</dbReference>
<reference evidence="6 8" key="1">
    <citation type="submission" date="2017-03" db="EMBL/GenBank/DDBJ databases">
        <title>Genome sequence of Clostridium chromiireducens DSM 23318.</title>
        <authorList>
            <person name="Poehlein A."/>
            <person name="Daniel R."/>
        </authorList>
    </citation>
    <scope>NUCLEOTIDE SEQUENCE [LARGE SCALE GENOMIC DNA]</scope>
    <source>
        <strain evidence="6 8">DSM 23318</strain>
    </source>
</reference>
<protein>
    <submittedName>
        <fullName evidence="6">HTH-type transcriptional regulator CynR</fullName>
    </submittedName>
    <submittedName>
        <fullName evidence="7">LysR family transcriptional regulator</fullName>
    </submittedName>
</protein>
<feature type="domain" description="HTH lysR-type" evidence="5">
    <location>
        <begin position="2"/>
        <end position="59"/>
    </location>
</feature>
<dbReference type="Gene3D" id="1.10.10.10">
    <property type="entry name" value="Winged helix-like DNA-binding domain superfamily/Winged helix DNA-binding domain"/>
    <property type="match status" value="1"/>
</dbReference>
<proteinExistence type="inferred from homology"/>
<name>A0A1V4IH48_9CLOT</name>
<dbReference type="SUPFAM" id="SSF53850">
    <property type="entry name" value="Periplasmic binding protein-like II"/>
    <property type="match status" value="1"/>
</dbReference>
<dbReference type="PANTHER" id="PTHR30419">
    <property type="entry name" value="HTH-TYPE TRANSCRIPTIONAL REGULATOR YBHD"/>
    <property type="match status" value="1"/>
</dbReference>
<dbReference type="Proteomes" id="UP000265930">
    <property type="component" value="Unassembled WGS sequence"/>
</dbReference>
<evidence type="ECO:0000256" key="4">
    <source>
        <dbReference type="ARBA" id="ARBA00023163"/>
    </source>
</evidence>
<dbReference type="GO" id="GO:0003700">
    <property type="term" value="F:DNA-binding transcription factor activity"/>
    <property type="evidence" value="ECO:0007669"/>
    <property type="project" value="InterPro"/>
</dbReference>
<evidence type="ECO:0000256" key="1">
    <source>
        <dbReference type="ARBA" id="ARBA00009437"/>
    </source>
</evidence>
<organism evidence="6 8">
    <name type="scientific">Clostridium chromiireducens</name>
    <dbReference type="NCBI Taxonomy" id="225345"/>
    <lineage>
        <taxon>Bacteria</taxon>
        <taxon>Bacillati</taxon>
        <taxon>Bacillota</taxon>
        <taxon>Clostridia</taxon>
        <taxon>Eubacteriales</taxon>
        <taxon>Clostridiaceae</taxon>
        <taxon>Clostridium</taxon>
    </lineage>
</organism>
<dbReference type="Gene3D" id="3.40.190.290">
    <property type="match status" value="1"/>
</dbReference>
<dbReference type="EMBL" id="MZGT01000054">
    <property type="protein sequence ID" value="OPJ59322.1"/>
    <property type="molecule type" value="Genomic_DNA"/>
</dbReference>
<evidence type="ECO:0000256" key="3">
    <source>
        <dbReference type="ARBA" id="ARBA00023125"/>
    </source>
</evidence>
<gene>
    <name evidence="6" type="primary">cynR_2</name>
    <name evidence="6" type="ORF">CLCHR_35560</name>
    <name evidence="7" type="ORF">D2A34_16935</name>
</gene>
<dbReference type="SUPFAM" id="SSF46785">
    <property type="entry name" value="Winged helix' DNA-binding domain"/>
    <property type="match status" value="1"/>
</dbReference>
<dbReference type="CDD" id="cd05466">
    <property type="entry name" value="PBP2_LTTR_substrate"/>
    <property type="match status" value="1"/>
</dbReference>
<keyword evidence="3" id="KW-0238">DNA-binding</keyword>
<comment type="caution">
    <text evidence="6">The sequence shown here is derived from an EMBL/GenBank/DDBJ whole genome shotgun (WGS) entry which is preliminary data.</text>
</comment>
<reference evidence="7 9" key="2">
    <citation type="submission" date="2018-08" db="EMBL/GenBank/DDBJ databases">
        <title>Genome of Clostridium chromiireducens C1, DSM12136.</title>
        <authorList>
            <person name="Xing M."/>
            <person name="Wei Y."/>
            <person name="Ang E.L."/>
            <person name="Zhao H."/>
            <person name="Zhang Y."/>
        </authorList>
    </citation>
    <scope>NUCLEOTIDE SEQUENCE [LARGE SCALE GENOMIC DNA]</scope>
    <source>
        <strain evidence="7 9">C1</strain>
    </source>
</reference>
<dbReference type="FunFam" id="1.10.10.10:FF:000001">
    <property type="entry name" value="LysR family transcriptional regulator"/>
    <property type="match status" value="1"/>
</dbReference>
<keyword evidence="8" id="KW-1185">Reference proteome</keyword>
<evidence type="ECO:0000256" key="2">
    <source>
        <dbReference type="ARBA" id="ARBA00023015"/>
    </source>
</evidence>
<dbReference type="InterPro" id="IPR036390">
    <property type="entry name" value="WH_DNA-bd_sf"/>
</dbReference>
<keyword evidence="4" id="KW-0804">Transcription</keyword>